<reference evidence="1 2" key="1">
    <citation type="submission" date="2016-11" db="EMBL/GenBank/DDBJ databases">
        <authorList>
            <person name="Varghese N."/>
            <person name="Submissions S."/>
        </authorList>
    </citation>
    <scope>NUCLEOTIDE SEQUENCE [LARGE SCALE GENOMIC DNA]</scope>
    <source>
        <strain evidence="1 2">DSM 17919</strain>
    </source>
</reference>
<protein>
    <submittedName>
        <fullName evidence="1">Uncharacterized protein</fullName>
    </submittedName>
</protein>
<accession>A0A8G2C7Z7</accession>
<dbReference type="EMBL" id="FQZR01000002">
    <property type="protein sequence ID" value="SHI73349.1"/>
    <property type="molecule type" value="Genomic_DNA"/>
</dbReference>
<dbReference type="Proteomes" id="UP000184001">
    <property type="component" value="Unassembled WGS sequence"/>
</dbReference>
<sequence>MASLLVAIEELADSLFVLENKSLRNSEEYQLKRSVVRTSGENVLL</sequence>
<organism evidence="1 2">
    <name type="scientific">Halodesulfovibrio aestuarii</name>
    <dbReference type="NCBI Taxonomy" id="126333"/>
    <lineage>
        <taxon>Bacteria</taxon>
        <taxon>Pseudomonadati</taxon>
        <taxon>Thermodesulfobacteriota</taxon>
        <taxon>Desulfovibrionia</taxon>
        <taxon>Desulfovibrionales</taxon>
        <taxon>Desulfovibrionaceae</taxon>
        <taxon>Halodesulfovibrio</taxon>
    </lineage>
</organism>
<gene>
    <name evidence="1" type="ORF">SAMN05660830_00811</name>
</gene>
<evidence type="ECO:0000313" key="1">
    <source>
        <dbReference type="EMBL" id="SHI73349.1"/>
    </source>
</evidence>
<proteinExistence type="predicted"/>
<dbReference type="AlphaFoldDB" id="A0A8G2C7Z7"/>
<name>A0A8G2C7Z7_9BACT</name>
<evidence type="ECO:0000313" key="2">
    <source>
        <dbReference type="Proteomes" id="UP000184001"/>
    </source>
</evidence>
<comment type="caution">
    <text evidence="1">The sequence shown here is derived from an EMBL/GenBank/DDBJ whole genome shotgun (WGS) entry which is preliminary data.</text>
</comment>